<dbReference type="PROSITE" id="PS50893">
    <property type="entry name" value="ABC_TRANSPORTER_2"/>
    <property type="match status" value="1"/>
</dbReference>
<gene>
    <name evidence="6" type="ORF">SAMN05428998_102246</name>
</gene>
<reference evidence="6 7" key="1">
    <citation type="submission" date="2017-04" db="EMBL/GenBank/DDBJ databases">
        <authorList>
            <person name="Afonso C.L."/>
            <person name="Miller P.J."/>
            <person name="Scott M.A."/>
            <person name="Spackman E."/>
            <person name="Goraichik I."/>
            <person name="Dimitrov K.M."/>
            <person name="Suarez D.L."/>
            <person name="Swayne D.E."/>
        </authorList>
    </citation>
    <scope>NUCLEOTIDE SEQUENCE [LARGE SCALE GENOMIC DNA]</scope>
    <source>
        <strain evidence="6 7">USBA 355</strain>
    </source>
</reference>
<dbReference type="Pfam" id="PF00005">
    <property type="entry name" value="ABC_tran"/>
    <property type="match status" value="1"/>
</dbReference>
<evidence type="ECO:0000256" key="2">
    <source>
        <dbReference type="ARBA" id="ARBA00022448"/>
    </source>
</evidence>
<dbReference type="GO" id="GO:0005524">
    <property type="term" value="F:ATP binding"/>
    <property type="evidence" value="ECO:0007669"/>
    <property type="project" value="UniProtKB-KW"/>
</dbReference>
<dbReference type="InterPro" id="IPR015860">
    <property type="entry name" value="ABC_transpr_TagH-like"/>
</dbReference>
<dbReference type="SUPFAM" id="SSF52540">
    <property type="entry name" value="P-loop containing nucleoside triphosphate hydrolases"/>
    <property type="match status" value="1"/>
</dbReference>
<keyword evidence="4" id="KW-0067">ATP-binding</keyword>
<dbReference type="STRING" id="560819.SAMN05428998_102246"/>
<dbReference type="InterPro" id="IPR027417">
    <property type="entry name" value="P-loop_NTPase"/>
</dbReference>
<dbReference type="CDD" id="cd03220">
    <property type="entry name" value="ABC_KpsT_Wzt"/>
    <property type="match status" value="1"/>
</dbReference>
<dbReference type="GO" id="GO:0140359">
    <property type="term" value="F:ABC-type transporter activity"/>
    <property type="evidence" value="ECO:0007669"/>
    <property type="project" value="InterPro"/>
</dbReference>
<name>A0A1Y6BA76_9PROT</name>
<dbReference type="Proteomes" id="UP000192917">
    <property type="component" value="Unassembled WGS sequence"/>
</dbReference>
<dbReference type="Gene3D" id="3.40.50.300">
    <property type="entry name" value="P-loop containing nucleotide triphosphate hydrolases"/>
    <property type="match status" value="1"/>
</dbReference>
<dbReference type="InterPro" id="IPR050683">
    <property type="entry name" value="Bact_Polysacc_Export_ATP-bd"/>
</dbReference>
<dbReference type="SMART" id="SM00382">
    <property type="entry name" value="AAA"/>
    <property type="match status" value="1"/>
</dbReference>
<dbReference type="PANTHER" id="PTHR46743">
    <property type="entry name" value="TEICHOIC ACIDS EXPORT ATP-BINDING PROTEIN TAGH"/>
    <property type="match status" value="1"/>
</dbReference>
<evidence type="ECO:0000256" key="1">
    <source>
        <dbReference type="ARBA" id="ARBA00005417"/>
    </source>
</evidence>
<keyword evidence="2" id="KW-0813">Transport</keyword>
<feature type="domain" description="ABC transporter" evidence="5">
    <location>
        <begin position="112"/>
        <end position="336"/>
    </location>
</feature>
<evidence type="ECO:0000313" key="6">
    <source>
        <dbReference type="EMBL" id="SME99121.1"/>
    </source>
</evidence>
<organism evidence="6 7">
    <name type="scientific">Tistlia consotensis USBA 355</name>
    <dbReference type="NCBI Taxonomy" id="560819"/>
    <lineage>
        <taxon>Bacteria</taxon>
        <taxon>Pseudomonadati</taxon>
        <taxon>Pseudomonadota</taxon>
        <taxon>Alphaproteobacteria</taxon>
        <taxon>Rhodospirillales</taxon>
        <taxon>Rhodovibrionaceae</taxon>
        <taxon>Tistlia</taxon>
    </lineage>
</organism>
<keyword evidence="7" id="KW-1185">Reference proteome</keyword>
<dbReference type="AlphaFoldDB" id="A0A1Y6BA76"/>
<accession>A0A1Y6BA76</accession>
<dbReference type="PANTHER" id="PTHR46743:SF2">
    <property type="entry name" value="TEICHOIC ACIDS EXPORT ATP-BINDING PROTEIN TAGH"/>
    <property type="match status" value="1"/>
</dbReference>
<keyword evidence="3" id="KW-0547">Nucleotide-binding</keyword>
<proteinExistence type="inferred from homology"/>
<evidence type="ECO:0000256" key="4">
    <source>
        <dbReference type="ARBA" id="ARBA00022840"/>
    </source>
</evidence>
<sequence>MPPRPARAGSCAVFSARDGLPAPGEAAKKRFVSDPAFVYPKGPIAQLRTARRLDGGHTFPEVVKNLSMPSELSVPSDEPAIKVEGLSKEYQRKLRTKGPTGNAALNLLLAQMRLPRWLGGKKKKADNRIVALDDVSFEVRPGTCLGVIGPNGAGKSTLLKVMARSTPPTAGRVTMRGRVASLLELGLGLRDDLTGRENVLLAGAMYGVSRRFIEERLEEIEAFSGLGQMFDEQVKAYSSGMYVRLSFALMINLKPQILLADEILAVGDMQFQEQCIERVRNDVADGLTVLFVSHDMAAIEVLCDRVLWLDKGRVMMIGETLEVIDAYRDSVHGVARALPVIKSKPRDSVFHNEELVIAWVKLLSAEGKETGHLDRSRSSFIEIGLEAKKPGIRTRVAVDFEWGNVKVFRTVTPIVTFEQPGTKRATVHLPPNLLADIEYKVHVKARFVGRHTTDTVTASDALTFRVYDDTATDPDSADADAYLLEIKRHGSHVLRPQLDWQVESDTLPAIADREAKG</sequence>
<dbReference type="InterPro" id="IPR003439">
    <property type="entry name" value="ABC_transporter-like_ATP-bd"/>
</dbReference>
<evidence type="ECO:0000313" key="7">
    <source>
        <dbReference type="Proteomes" id="UP000192917"/>
    </source>
</evidence>
<evidence type="ECO:0000259" key="5">
    <source>
        <dbReference type="PROSITE" id="PS50893"/>
    </source>
</evidence>
<comment type="similarity">
    <text evidence="1">Belongs to the ABC transporter superfamily.</text>
</comment>
<dbReference type="InterPro" id="IPR003593">
    <property type="entry name" value="AAA+_ATPase"/>
</dbReference>
<dbReference type="GO" id="GO:0016887">
    <property type="term" value="F:ATP hydrolysis activity"/>
    <property type="evidence" value="ECO:0007669"/>
    <property type="project" value="InterPro"/>
</dbReference>
<protein>
    <submittedName>
        <fullName evidence="6">ABC-type polysaccharide/polyol phosphate transport system, ATPase component</fullName>
    </submittedName>
</protein>
<dbReference type="GO" id="GO:0016020">
    <property type="term" value="C:membrane"/>
    <property type="evidence" value="ECO:0007669"/>
    <property type="project" value="InterPro"/>
</dbReference>
<dbReference type="EMBL" id="FWZX01000002">
    <property type="protein sequence ID" value="SME99121.1"/>
    <property type="molecule type" value="Genomic_DNA"/>
</dbReference>
<evidence type="ECO:0000256" key="3">
    <source>
        <dbReference type="ARBA" id="ARBA00022741"/>
    </source>
</evidence>